<evidence type="ECO:0000313" key="2">
    <source>
        <dbReference type="Proteomes" id="UP001159363"/>
    </source>
</evidence>
<name>A0ABQ9GFU0_9NEOP</name>
<keyword evidence="2" id="KW-1185">Reference proteome</keyword>
<dbReference type="EMBL" id="JARBHB010000013">
    <property type="protein sequence ID" value="KAJ8870417.1"/>
    <property type="molecule type" value="Genomic_DNA"/>
</dbReference>
<proteinExistence type="predicted"/>
<protein>
    <submittedName>
        <fullName evidence="1">Uncharacterized protein</fullName>
    </submittedName>
</protein>
<sequence length="175" mass="19387">MFRSGATTRLAIAGRARKRLSDQHRGLCERLFSRAFYNSSCERLDHKAADGECQEPNRRLEAERLDCSPPTKATRVQSPAGSLRIFASGNRAGRCRWSVIALVVVAESKASDYGEFTGAETPRDMRRYSHVPSERGGGSVQALAATIYFSSLELARVTALKVAEYLLYLASNWKP</sequence>
<dbReference type="Proteomes" id="UP001159363">
    <property type="component" value="Chromosome 12"/>
</dbReference>
<accession>A0ABQ9GFU0</accession>
<organism evidence="1 2">
    <name type="scientific">Dryococelus australis</name>
    <dbReference type="NCBI Taxonomy" id="614101"/>
    <lineage>
        <taxon>Eukaryota</taxon>
        <taxon>Metazoa</taxon>
        <taxon>Ecdysozoa</taxon>
        <taxon>Arthropoda</taxon>
        <taxon>Hexapoda</taxon>
        <taxon>Insecta</taxon>
        <taxon>Pterygota</taxon>
        <taxon>Neoptera</taxon>
        <taxon>Polyneoptera</taxon>
        <taxon>Phasmatodea</taxon>
        <taxon>Verophasmatodea</taxon>
        <taxon>Anareolatae</taxon>
        <taxon>Phasmatidae</taxon>
        <taxon>Eurycanthinae</taxon>
        <taxon>Dryococelus</taxon>
    </lineage>
</organism>
<reference evidence="1 2" key="1">
    <citation type="submission" date="2023-02" db="EMBL/GenBank/DDBJ databases">
        <title>LHISI_Scaffold_Assembly.</title>
        <authorList>
            <person name="Stuart O.P."/>
            <person name="Cleave R."/>
            <person name="Magrath M.J.L."/>
            <person name="Mikheyev A.S."/>
        </authorList>
    </citation>
    <scope>NUCLEOTIDE SEQUENCE [LARGE SCALE GENOMIC DNA]</scope>
    <source>
        <strain evidence="1">Daus_M_001</strain>
        <tissue evidence="1">Leg muscle</tissue>
    </source>
</reference>
<comment type="caution">
    <text evidence="1">The sequence shown here is derived from an EMBL/GenBank/DDBJ whole genome shotgun (WGS) entry which is preliminary data.</text>
</comment>
<gene>
    <name evidence="1" type="ORF">PR048_029439</name>
</gene>
<evidence type="ECO:0000313" key="1">
    <source>
        <dbReference type="EMBL" id="KAJ8870417.1"/>
    </source>
</evidence>